<dbReference type="PANTHER" id="PTHR13847">
    <property type="entry name" value="SARCOSINE DEHYDROGENASE-RELATED"/>
    <property type="match status" value="1"/>
</dbReference>
<dbReference type="RefSeq" id="WP_055707424.1">
    <property type="nucleotide sequence ID" value="NZ_JBPJFI010000001.1"/>
</dbReference>
<keyword evidence="2" id="KW-0784">Thiamine biosynthesis</keyword>
<dbReference type="Proteomes" id="UP000318103">
    <property type="component" value="Unassembled WGS sequence"/>
</dbReference>
<dbReference type="SUPFAM" id="SSF54373">
    <property type="entry name" value="FAD-linked reductases, C-terminal domain"/>
    <property type="match status" value="1"/>
</dbReference>
<keyword evidence="3" id="KW-0560">Oxidoreductase</keyword>
<dbReference type="GO" id="GO:0009229">
    <property type="term" value="P:thiamine diphosphate biosynthetic process"/>
    <property type="evidence" value="ECO:0007669"/>
    <property type="project" value="UniProtKB-UniPathway"/>
</dbReference>
<dbReference type="GO" id="GO:0009228">
    <property type="term" value="P:thiamine biosynthetic process"/>
    <property type="evidence" value="ECO:0007669"/>
    <property type="project" value="UniProtKB-KW"/>
</dbReference>
<comment type="catalytic activity">
    <reaction evidence="4">
        <text>glycine + O2 + H2O = glyoxylate + H2O2 + NH4(+)</text>
        <dbReference type="Rhea" id="RHEA:11532"/>
        <dbReference type="ChEBI" id="CHEBI:15377"/>
        <dbReference type="ChEBI" id="CHEBI:15379"/>
        <dbReference type="ChEBI" id="CHEBI:16240"/>
        <dbReference type="ChEBI" id="CHEBI:28938"/>
        <dbReference type="ChEBI" id="CHEBI:36655"/>
        <dbReference type="ChEBI" id="CHEBI:57305"/>
        <dbReference type="EC" id="1.4.3.19"/>
    </reaction>
</comment>
<dbReference type="EMBL" id="VFNX01000001">
    <property type="protein sequence ID" value="TQK99694.1"/>
    <property type="molecule type" value="Genomic_DNA"/>
</dbReference>
<dbReference type="InterPro" id="IPR012727">
    <property type="entry name" value="Gly_oxidase_ThiO"/>
</dbReference>
<comment type="pathway">
    <text evidence="1">Cofactor biosynthesis; thiamine diphosphate biosynthesis.</text>
</comment>
<evidence type="ECO:0000256" key="3">
    <source>
        <dbReference type="ARBA" id="ARBA00023002"/>
    </source>
</evidence>
<dbReference type="AlphaFoldDB" id="A0A542UKV0"/>
<protein>
    <recommendedName>
        <fullName evidence="5">glycine oxidase</fullName>
        <ecNumber evidence="5">1.4.3.19</ecNumber>
    </recommendedName>
</protein>
<dbReference type="GO" id="GO:0043799">
    <property type="term" value="F:glycine oxidase activity"/>
    <property type="evidence" value="ECO:0007669"/>
    <property type="project" value="UniProtKB-EC"/>
</dbReference>
<evidence type="ECO:0000256" key="4">
    <source>
        <dbReference type="ARBA" id="ARBA00049872"/>
    </source>
</evidence>
<dbReference type="OrthoDB" id="3214401at2"/>
<sequence length="391" mass="41363">MSSRTSDTSDVLVIGGGIIGLVTAWRAAQRGLSTAVVDPEPGGGAARVAAGMLAAVTELHYGEEQLLTLNLESARRYPDFAAELTELTGHDLGYRRCGTLAVALDADDRAHLRELHALQQRSGLDSEWLSGRECRRLEPLLAPGVRGGLRVDGDHQIDPRRLAAALLAACERSGVTFHRAWAERLDVAGDRAAGVTTADGTGLRAGQVVLAAGSMSGRLAGVPEALLPPVRPVKGQVLRLTVPRRYAPFLSRTVRAVVRGSHVYLVPRENGELVVGATSEELGWDTTVTAGGVYELLRDAHELVPGITELPLTETRAGLRPGSPDNAPLLGPSGLDGLLLATGHYRNGVLLTPVTGDVMARLLADGELPEEARPFTPRRFGAAAVLMEQPA</sequence>
<reference evidence="7 8" key="1">
    <citation type="submission" date="2019-06" db="EMBL/GenBank/DDBJ databases">
        <title>Sequencing the genomes of 1000 actinobacteria strains.</title>
        <authorList>
            <person name="Klenk H.-P."/>
        </authorList>
    </citation>
    <scope>NUCLEOTIDE SEQUENCE [LARGE SCALE GENOMIC DNA]</scope>
    <source>
        <strain evidence="7 8">DSM 41929</strain>
    </source>
</reference>
<dbReference type="EC" id="1.4.3.19" evidence="5"/>
<accession>A0A542UKV0</accession>
<dbReference type="NCBIfam" id="TIGR02352">
    <property type="entry name" value="thiamin_ThiO"/>
    <property type="match status" value="1"/>
</dbReference>
<dbReference type="InterPro" id="IPR006076">
    <property type="entry name" value="FAD-dep_OxRdtase"/>
</dbReference>
<comment type="caution">
    <text evidence="7">The sequence shown here is derived from an EMBL/GenBank/DDBJ whole genome shotgun (WGS) entry which is preliminary data.</text>
</comment>
<dbReference type="STRING" id="164348.BFF78_30630"/>
<name>A0A542UKV0_9ACTN</name>
<gene>
    <name evidence="7" type="ORF">FB563_4773</name>
</gene>
<keyword evidence="8" id="KW-1185">Reference proteome</keyword>
<evidence type="ECO:0000259" key="6">
    <source>
        <dbReference type="Pfam" id="PF01266"/>
    </source>
</evidence>
<dbReference type="UniPathway" id="UPA00060"/>
<proteinExistence type="predicted"/>
<dbReference type="FunFam" id="3.30.9.10:FF:000003">
    <property type="entry name" value="Glycine oxidase ThiO"/>
    <property type="match status" value="1"/>
</dbReference>
<dbReference type="Gene3D" id="3.30.9.10">
    <property type="entry name" value="D-Amino Acid Oxidase, subunit A, domain 2"/>
    <property type="match status" value="1"/>
</dbReference>
<feature type="domain" description="FAD dependent oxidoreductase" evidence="6">
    <location>
        <begin position="10"/>
        <end position="362"/>
    </location>
</feature>
<dbReference type="GO" id="GO:0005737">
    <property type="term" value="C:cytoplasm"/>
    <property type="evidence" value="ECO:0007669"/>
    <property type="project" value="TreeGrafter"/>
</dbReference>
<dbReference type="SUPFAM" id="SSF51905">
    <property type="entry name" value="FAD/NAD(P)-binding domain"/>
    <property type="match status" value="1"/>
</dbReference>
<dbReference type="Pfam" id="PF01266">
    <property type="entry name" value="DAO"/>
    <property type="match status" value="1"/>
</dbReference>
<dbReference type="Gene3D" id="3.50.50.60">
    <property type="entry name" value="FAD/NAD(P)-binding domain"/>
    <property type="match status" value="1"/>
</dbReference>
<evidence type="ECO:0000256" key="5">
    <source>
        <dbReference type="ARBA" id="ARBA00050018"/>
    </source>
</evidence>
<organism evidence="7 8">
    <name type="scientific">Streptomyces puniciscabiei</name>
    <dbReference type="NCBI Taxonomy" id="164348"/>
    <lineage>
        <taxon>Bacteria</taxon>
        <taxon>Bacillati</taxon>
        <taxon>Actinomycetota</taxon>
        <taxon>Actinomycetes</taxon>
        <taxon>Kitasatosporales</taxon>
        <taxon>Streptomycetaceae</taxon>
        <taxon>Streptomyces</taxon>
    </lineage>
</organism>
<evidence type="ECO:0000313" key="8">
    <source>
        <dbReference type="Proteomes" id="UP000318103"/>
    </source>
</evidence>
<evidence type="ECO:0000313" key="7">
    <source>
        <dbReference type="EMBL" id="TQK99694.1"/>
    </source>
</evidence>
<evidence type="ECO:0000256" key="1">
    <source>
        <dbReference type="ARBA" id="ARBA00004948"/>
    </source>
</evidence>
<dbReference type="GO" id="GO:0050660">
    <property type="term" value="F:flavin adenine dinucleotide binding"/>
    <property type="evidence" value="ECO:0007669"/>
    <property type="project" value="InterPro"/>
</dbReference>
<dbReference type="PANTHER" id="PTHR13847:SF289">
    <property type="entry name" value="GLYCINE OXIDASE"/>
    <property type="match status" value="1"/>
</dbReference>
<dbReference type="InterPro" id="IPR036188">
    <property type="entry name" value="FAD/NAD-bd_sf"/>
</dbReference>
<evidence type="ECO:0000256" key="2">
    <source>
        <dbReference type="ARBA" id="ARBA00022977"/>
    </source>
</evidence>